<protein>
    <recommendedName>
        <fullName evidence="9">Pentatricopeptide repeat-containing protein</fullName>
    </recommendedName>
</protein>
<evidence type="ECO:0000256" key="1">
    <source>
        <dbReference type="ARBA" id="ARBA00006192"/>
    </source>
</evidence>
<evidence type="ECO:0000256" key="4">
    <source>
        <dbReference type="ARBA" id="ARBA00044511"/>
    </source>
</evidence>
<name>A0A8E2ATV5_9APHY</name>
<proteinExistence type="inferred from homology"/>
<dbReference type="Proteomes" id="UP000250043">
    <property type="component" value="Unassembled WGS sequence"/>
</dbReference>
<dbReference type="AlphaFoldDB" id="A0A8E2ATV5"/>
<comment type="function">
    <text evidence="3">Regulates mitochondrial small subunit maturation by controlling 15S rRNA 5'-end processing. Localizes to the 5' precursor of the 15S rRNA in a position that is subsequently occupied by mS47 in the mature yeast mtSSU. Uses structure and sequence-specific RNA recognition, binding to a single-stranded region of the precursor and specifically recognizing bases -6 to -1. The exchange of Ccm1 for mS47 is coupled to the irreversible removal of precursor rRNA that is accompanied by conformational changes of the mitoribosomal proteins uS5m and mS26. These conformational changes signal completion of 5'-end rRNA processing through protection of the mature 5'-end of the 15S rRNA and stabilization of mS47. The removal of the 5' precursor together with the dissociation of Ccm1 may be catalyzed by the 5'-3' exoribonuclease Pet127. Involved in the specific removal of group I introns in mitochondrial encoded transcripts.</text>
</comment>
<evidence type="ECO:0000256" key="3">
    <source>
        <dbReference type="ARBA" id="ARBA00044493"/>
    </source>
</evidence>
<sequence>MNTGLHQAHAHPGVVGAARPDNKTTLARSLGKLKGSKRLQSPEVSSSSEERSPDSPPVDLGLYQALQQSNQLERDSRPVDPSSPPSLDEYSARRSQLLKIMTYTDSVEESWDAYQRLLNLPPLLNMPPAPYYRLHSLARLLSSTTPKTRLVFLRLLSVLSCIHRTGGMIHQWQWNSLIDCAGKGWRVTRLEDFQTALDVYEDMVALRAPGATFFRHESTSMDEVNVDSIPLREPVRPDIITYTTLVNIAARTLDPTNVERAMSILHASGFPPNRITYLALLRFYTRRGDLTGVRDILNRIRERGFELGTDGINACIWAFGRKGRLDVASALYRILRHRIVPEDEVGQYELELARKRLSSSESIHVPDDTIPDATTYYILIQVYSYHGDLVKCLQVFMDMLRTPGKVGIVKPKARISRAKKPDVSSPTLPAFRAIFLGFSRHGQHTPIGEADSLTNRLTRSSWNLANLESLFDSFITLPHSMNPSSRTIYWLLRAYAVTTSNDMAKLRTTWNRLAKRFGNSWGGRLDRLRREIFEGQDQDQDQDQDHTKERNQ</sequence>
<comment type="subunit">
    <text evidence="4">Binds to mitochondrial small subunit 15S rRNA.</text>
</comment>
<evidence type="ECO:0000256" key="2">
    <source>
        <dbReference type="ARBA" id="ARBA00022737"/>
    </source>
</evidence>
<feature type="repeat" description="PPR" evidence="5">
    <location>
        <begin position="273"/>
        <end position="307"/>
    </location>
</feature>
<evidence type="ECO:0000256" key="6">
    <source>
        <dbReference type="SAM" id="MobiDB-lite"/>
    </source>
</evidence>
<dbReference type="InterPro" id="IPR002885">
    <property type="entry name" value="PPR_rpt"/>
</dbReference>
<dbReference type="PROSITE" id="PS51375">
    <property type="entry name" value="PPR"/>
    <property type="match status" value="1"/>
</dbReference>
<comment type="similarity">
    <text evidence="1">Belongs to the CCM1 family.</text>
</comment>
<dbReference type="InterPro" id="IPR011990">
    <property type="entry name" value="TPR-like_helical_dom_sf"/>
</dbReference>
<dbReference type="PANTHER" id="PTHR47447:SF17">
    <property type="entry name" value="OS12G0638900 PROTEIN"/>
    <property type="match status" value="1"/>
</dbReference>
<organism evidence="7 8">
    <name type="scientific">Obba rivulosa</name>
    <dbReference type="NCBI Taxonomy" id="1052685"/>
    <lineage>
        <taxon>Eukaryota</taxon>
        <taxon>Fungi</taxon>
        <taxon>Dikarya</taxon>
        <taxon>Basidiomycota</taxon>
        <taxon>Agaricomycotina</taxon>
        <taxon>Agaricomycetes</taxon>
        <taxon>Polyporales</taxon>
        <taxon>Gelatoporiaceae</taxon>
        <taxon>Obba</taxon>
    </lineage>
</organism>
<evidence type="ECO:0000313" key="8">
    <source>
        <dbReference type="Proteomes" id="UP000250043"/>
    </source>
</evidence>
<feature type="region of interest" description="Disordered" evidence="6">
    <location>
        <begin position="1"/>
        <end position="89"/>
    </location>
</feature>
<dbReference type="Gene3D" id="1.25.40.10">
    <property type="entry name" value="Tetratricopeptide repeat domain"/>
    <property type="match status" value="1"/>
</dbReference>
<dbReference type="Pfam" id="PF01535">
    <property type="entry name" value="PPR"/>
    <property type="match status" value="1"/>
</dbReference>
<dbReference type="PANTHER" id="PTHR47447">
    <property type="entry name" value="OS03G0856100 PROTEIN"/>
    <property type="match status" value="1"/>
</dbReference>
<dbReference type="Pfam" id="PF13812">
    <property type="entry name" value="PPR_3"/>
    <property type="match status" value="1"/>
</dbReference>
<dbReference type="EMBL" id="KV722469">
    <property type="protein sequence ID" value="OCH87899.1"/>
    <property type="molecule type" value="Genomic_DNA"/>
</dbReference>
<keyword evidence="8" id="KW-1185">Reference proteome</keyword>
<evidence type="ECO:0000313" key="7">
    <source>
        <dbReference type="EMBL" id="OCH87899.1"/>
    </source>
</evidence>
<evidence type="ECO:0000256" key="5">
    <source>
        <dbReference type="PROSITE-ProRule" id="PRU00708"/>
    </source>
</evidence>
<accession>A0A8E2ATV5</accession>
<evidence type="ECO:0008006" key="9">
    <source>
        <dbReference type="Google" id="ProtNLM"/>
    </source>
</evidence>
<dbReference type="OrthoDB" id="1908178at2759"/>
<keyword evidence="2" id="KW-0677">Repeat</keyword>
<gene>
    <name evidence="7" type="ORF">OBBRIDRAFT_780989</name>
</gene>
<dbReference type="NCBIfam" id="TIGR00756">
    <property type="entry name" value="PPR"/>
    <property type="match status" value="1"/>
</dbReference>
<reference evidence="7 8" key="1">
    <citation type="submission" date="2016-07" db="EMBL/GenBank/DDBJ databases">
        <title>Draft genome of the white-rot fungus Obba rivulosa 3A-2.</title>
        <authorList>
            <consortium name="DOE Joint Genome Institute"/>
            <person name="Miettinen O."/>
            <person name="Riley R."/>
            <person name="Acob R."/>
            <person name="Barry K."/>
            <person name="Cullen D."/>
            <person name="De Vries R."/>
            <person name="Hainaut M."/>
            <person name="Hatakka A."/>
            <person name="Henrissat B."/>
            <person name="Hilden K."/>
            <person name="Kuo R."/>
            <person name="Labutti K."/>
            <person name="Lipzen A."/>
            <person name="Makela M.R."/>
            <person name="Sandor L."/>
            <person name="Spatafora J.W."/>
            <person name="Grigoriev I.V."/>
            <person name="Hibbett D.S."/>
        </authorList>
    </citation>
    <scope>NUCLEOTIDE SEQUENCE [LARGE SCALE GENOMIC DNA]</scope>
    <source>
        <strain evidence="7 8">3A-2</strain>
    </source>
</reference>